<keyword evidence="2" id="KW-1185">Reference proteome</keyword>
<sequence length="196" mass="22357">MTLLLSWPDSDAPLFEASGFGMFVLTNGLHFLLHQATQADEETSRFFSPIPESDSSNAINRLKEDSSGPNITAIADSALRTYASPVIRRVDNALNAWRATWDLRSNRDSKHERYTFKGDPLPFWWLAKLYLLLHYHGHILQPDSEYASPRAEAPDSHGKSMVQSKVVGWLSSFRGRKFTVNTETENWLPELMKFKQ</sequence>
<proteinExistence type="predicted"/>
<gene>
    <name evidence="1" type="ORF">LTR09_012863</name>
</gene>
<comment type="caution">
    <text evidence="1">The sequence shown here is derived from an EMBL/GenBank/DDBJ whole genome shotgun (WGS) entry which is preliminary data.</text>
</comment>
<protein>
    <submittedName>
        <fullName evidence="1">Uncharacterized protein</fullName>
    </submittedName>
</protein>
<dbReference type="EMBL" id="JAWDJX010000198">
    <property type="protein sequence ID" value="KAK3045566.1"/>
    <property type="molecule type" value="Genomic_DNA"/>
</dbReference>
<dbReference type="AlphaFoldDB" id="A0AAJ0D9C3"/>
<reference evidence="1" key="1">
    <citation type="submission" date="2023-04" db="EMBL/GenBank/DDBJ databases">
        <title>Black Yeasts Isolated from many extreme environments.</title>
        <authorList>
            <person name="Coleine C."/>
            <person name="Stajich J.E."/>
            <person name="Selbmann L."/>
        </authorList>
    </citation>
    <scope>NUCLEOTIDE SEQUENCE</scope>
    <source>
        <strain evidence="1">CCFEE 5312</strain>
    </source>
</reference>
<organism evidence="1 2">
    <name type="scientific">Extremus antarcticus</name>
    <dbReference type="NCBI Taxonomy" id="702011"/>
    <lineage>
        <taxon>Eukaryota</taxon>
        <taxon>Fungi</taxon>
        <taxon>Dikarya</taxon>
        <taxon>Ascomycota</taxon>
        <taxon>Pezizomycotina</taxon>
        <taxon>Dothideomycetes</taxon>
        <taxon>Dothideomycetidae</taxon>
        <taxon>Mycosphaerellales</taxon>
        <taxon>Extremaceae</taxon>
        <taxon>Extremus</taxon>
    </lineage>
</organism>
<dbReference type="Proteomes" id="UP001271007">
    <property type="component" value="Unassembled WGS sequence"/>
</dbReference>
<name>A0AAJ0D9C3_9PEZI</name>
<accession>A0AAJ0D9C3</accession>
<evidence type="ECO:0000313" key="2">
    <source>
        <dbReference type="Proteomes" id="UP001271007"/>
    </source>
</evidence>
<evidence type="ECO:0000313" key="1">
    <source>
        <dbReference type="EMBL" id="KAK3045566.1"/>
    </source>
</evidence>